<proteinExistence type="predicted"/>
<dbReference type="InterPro" id="IPR008894">
    <property type="entry name" value="QdtA_cupin_dom"/>
</dbReference>
<dbReference type="EMBL" id="BSPP01000008">
    <property type="protein sequence ID" value="GLS87579.1"/>
    <property type="molecule type" value="Genomic_DNA"/>
</dbReference>
<sequence length="153" mass="17400">MSEHLSNLDAGHRDTPVKAGSVKLIELPVITDPRGDLTFVEGGRHLPFDIRRVYYLYNVPVDSSRGGHAHRNLEQVIFALSGSFRVIIDDGQSRSEYVLRNPRQGLYVNRLIWREMDMFSQGAVCMVLASQAYDEADYYRNYDDFLKAVAEAS</sequence>
<protein>
    <recommendedName>
        <fullName evidence="1">Sugar 3,4-ketoisomerase QdtA cupin domain-containing protein</fullName>
    </recommendedName>
</protein>
<reference evidence="2 3" key="1">
    <citation type="journal article" date="2014" name="Int. J. Syst. Evol. Microbiol.">
        <title>Complete genome sequence of Corynebacterium casei LMG S-19264T (=DSM 44701T), isolated from a smear-ripened cheese.</title>
        <authorList>
            <consortium name="US DOE Joint Genome Institute (JGI-PGF)"/>
            <person name="Walter F."/>
            <person name="Albersmeier A."/>
            <person name="Kalinowski J."/>
            <person name="Ruckert C."/>
        </authorList>
    </citation>
    <scope>NUCLEOTIDE SEQUENCE [LARGE SCALE GENOMIC DNA]</scope>
    <source>
        <strain evidence="2 3">NBRC 111766</strain>
    </source>
</reference>
<feature type="domain" description="Sugar 3,4-ketoisomerase QdtA cupin" evidence="1">
    <location>
        <begin position="22"/>
        <end position="149"/>
    </location>
</feature>
<dbReference type="Proteomes" id="UP001157355">
    <property type="component" value="Unassembled WGS sequence"/>
</dbReference>
<dbReference type="CDD" id="cd20292">
    <property type="entry name" value="cupin_QdtA-like"/>
    <property type="match status" value="1"/>
</dbReference>
<dbReference type="AlphaFoldDB" id="A0AA37U4T2"/>
<accession>A0AA37U4T2</accession>
<gene>
    <name evidence="2" type="ORF">GCM10010873_25530</name>
</gene>
<evidence type="ECO:0000313" key="2">
    <source>
        <dbReference type="EMBL" id="GLS87579.1"/>
    </source>
</evidence>
<dbReference type="RefSeq" id="WP_284325753.1">
    <property type="nucleotide sequence ID" value="NZ_BSPP01000008.1"/>
</dbReference>
<dbReference type="SUPFAM" id="SSF51182">
    <property type="entry name" value="RmlC-like cupins"/>
    <property type="match status" value="1"/>
</dbReference>
<comment type="caution">
    <text evidence="2">The sequence shown here is derived from an EMBL/GenBank/DDBJ whole genome shotgun (WGS) entry which is preliminary data.</text>
</comment>
<evidence type="ECO:0000313" key="3">
    <source>
        <dbReference type="Proteomes" id="UP001157355"/>
    </source>
</evidence>
<dbReference type="InterPro" id="IPR011051">
    <property type="entry name" value="RmlC_Cupin_sf"/>
</dbReference>
<dbReference type="Gene3D" id="2.60.120.10">
    <property type="entry name" value="Jelly Rolls"/>
    <property type="match status" value="1"/>
</dbReference>
<dbReference type="Pfam" id="PF05523">
    <property type="entry name" value="FdtA"/>
    <property type="match status" value="1"/>
</dbReference>
<dbReference type="InterPro" id="IPR014710">
    <property type="entry name" value="RmlC-like_jellyroll"/>
</dbReference>
<organism evidence="2 3">
    <name type="scientific">Cypionkella aquatica</name>
    <dbReference type="NCBI Taxonomy" id="1756042"/>
    <lineage>
        <taxon>Bacteria</taxon>
        <taxon>Pseudomonadati</taxon>
        <taxon>Pseudomonadota</taxon>
        <taxon>Alphaproteobacteria</taxon>
        <taxon>Rhodobacterales</taxon>
        <taxon>Paracoccaceae</taxon>
        <taxon>Cypionkella</taxon>
    </lineage>
</organism>
<name>A0AA37U4T2_9RHOB</name>
<keyword evidence="3" id="KW-1185">Reference proteome</keyword>
<evidence type="ECO:0000259" key="1">
    <source>
        <dbReference type="Pfam" id="PF05523"/>
    </source>
</evidence>